<dbReference type="InterPro" id="IPR009057">
    <property type="entry name" value="Homeodomain-like_sf"/>
</dbReference>
<dbReference type="Pfam" id="PF13551">
    <property type="entry name" value="HTH_29"/>
    <property type="match status" value="1"/>
</dbReference>
<evidence type="ECO:0000313" key="3">
    <source>
        <dbReference type="Proteomes" id="UP000326179"/>
    </source>
</evidence>
<dbReference type="Gene3D" id="3.30.420.10">
    <property type="entry name" value="Ribonuclease H-like superfamily/Ribonuclease H"/>
    <property type="match status" value="1"/>
</dbReference>
<dbReference type="InterPro" id="IPR038717">
    <property type="entry name" value="Tc1-like_DDE_dom"/>
</dbReference>
<keyword evidence="3" id="KW-1185">Reference proteome</keyword>
<dbReference type="Proteomes" id="UP000326179">
    <property type="component" value="Chromosome"/>
</dbReference>
<sequence>MVAEPVRVRRLTDQEKQTLQRIVRRGSTSSVGFRRAMMLLASAGGNRASAIAQLVQADEDTVRDVIHRFNEIGLACLDPQWAGGRPRLLTPDEEDFVVQMATTRPTKLGQPFTRWSIRKLAACLRKVRGRVIRIGREALRCLLARRGITFQRTKTWKESPDPDRDTKLDRIEHVLHHFPDRVFAFDEFGPLGIRPTMGSDWAPAGHPERHPATYHRTHGVRYFHGCYSISDDTIWGVNRRKKGAVNTLAAFRSIRAARPDGAPIYVILDNLSAHKGDKIRRWAKKNRVELCFTPTYASWANPIEAHFGPLRQFTIANSHHCNHTVQTRALHAYLRWRNTNARHPDVLAAQRRERARIRSEKGIRWGGRPAVAA</sequence>
<proteinExistence type="predicted"/>
<dbReference type="SUPFAM" id="SSF53098">
    <property type="entry name" value="Ribonuclease H-like"/>
    <property type="match status" value="1"/>
</dbReference>
<gene>
    <name evidence="2" type="ORF">GFH48_38285</name>
</gene>
<dbReference type="NCBIfam" id="NF033545">
    <property type="entry name" value="transpos_IS630"/>
    <property type="match status" value="1"/>
</dbReference>
<evidence type="ECO:0000313" key="2">
    <source>
        <dbReference type="EMBL" id="QFZ78365.1"/>
    </source>
</evidence>
<dbReference type="KEGG" id="sfy:GFH48_38285"/>
<dbReference type="Pfam" id="PF13358">
    <property type="entry name" value="DDE_3"/>
    <property type="match status" value="1"/>
</dbReference>
<protein>
    <submittedName>
        <fullName evidence="2">IS630 family transposase</fullName>
    </submittedName>
</protein>
<dbReference type="SUPFAM" id="SSF46689">
    <property type="entry name" value="Homeodomain-like"/>
    <property type="match status" value="1"/>
</dbReference>
<organism evidence="2 3">
    <name type="scientific">Streptomyces fagopyri</name>
    <dbReference type="NCBI Taxonomy" id="2662397"/>
    <lineage>
        <taxon>Bacteria</taxon>
        <taxon>Bacillati</taxon>
        <taxon>Actinomycetota</taxon>
        <taxon>Actinomycetes</taxon>
        <taxon>Kitasatosporales</taxon>
        <taxon>Streptomycetaceae</taxon>
        <taxon>Streptomyces</taxon>
    </lineage>
</organism>
<dbReference type="InterPro" id="IPR047655">
    <property type="entry name" value="Transpos_IS630-like"/>
</dbReference>
<dbReference type="EMBL" id="CP045643">
    <property type="protein sequence ID" value="QFZ78365.1"/>
    <property type="molecule type" value="Genomic_DNA"/>
</dbReference>
<feature type="domain" description="Tc1-like transposase DDE" evidence="1">
    <location>
        <begin position="183"/>
        <end position="315"/>
    </location>
</feature>
<dbReference type="AlphaFoldDB" id="A0A5Q0LMG1"/>
<reference evidence="2 3" key="1">
    <citation type="submission" date="2019-10" db="EMBL/GenBank/DDBJ databases">
        <title>A novel species.</title>
        <authorList>
            <person name="Gao J."/>
        </authorList>
    </citation>
    <scope>NUCLEOTIDE SEQUENCE [LARGE SCALE GENOMIC DNA]</scope>
    <source>
        <strain evidence="2 3">QMT-28</strain>
    </source>
</reference>
<dbReference type="InterPro" id="IPR012337">
    <property type="entry name" value="RNaseH-like_sf"/>
</dbReference>
<dbReference type="GO" id="GO:0003676">
    <property type="term" value="F:nucleic acid binding"/>
    <property type="evidence" value="ECO:0007669"/>
    <property type="project" value="InterPro"/>
</dbReference>
<dbReference type="InterPro" id="IPR036397">
    <property type="entry name" value="RNaseH_sf"/>
</dbReference>
<accession>A0A5Q0LMG1</accession>
<name>A0A5Q0LMG1_9ACTN</name>
<evidence type="ECO:0000259" key="1">
    <source>
        <dbReference type="Pfam" id="PF13358"/>
    </source>
</evidence>